<organism evidence="2">
    <name type="scientific">marine metagenome</name>
    <dbReference type="NCBI Taxonomy" id="408172"/>
    <lineage>
        <taxon>unclassified sequences</taxon>
        <taxon>metagenomes</taxon>
        <taxon>ecological metagenomes</taxon>
    </lineage>
</organism>
<sequence length="197" mass="21515">VACAEVSQDQPAQPIGDSVNAEDSTSDNSRYEQNFVFASVVGDSIFLVPWLTRTTAYTNETVREARGWLTRSGTWDAFYAEEWKTPLTQTPTQMLPYGNMRLLMQEGDIVDGIIFDDSVRRLELALGDVTASWSGPRGEVIDLVEGAAYILDERIEGLILYLARASIGATPPGGDWGLLISGDSLQLVFAANLEYGG</sequence>
<accession>A0A382WBG6</accession>
<feature type="non-terminal residue" evidence="2">
    <location>
        <position position="1"/>
    </location>
</feature>
<evidence type="ECO:0000313" key="2">
    <source>
        <dbReference type="EMBL" id="SVD56029.1"/>
    </source>
</evidence>
<proteinExistence type="predicted"/>
<feature type="region of interest" description="Disordered" evidence="1">
    <location>
        <begin position="1"/>
        <end position="26"/>
    </location>
</feature>
<protein>
    <submittedName>
        <fullName evidence="2">Uncharacterized protein</fullName>
    </submittedName>
</protein>
<gene>
    <name evidence="2" type="ORF">METZ01_LOCUS408883</name>
</gene>
<name>A0A382WBG6_9ZZZZ</name>
<feature type="non-terminal residue" evidence="2">
    <location>
        <position position="197"/>
    </location>
</feature>
<dbReference type="AlphaFoldDB" id="A0A382WBG6"/>
<reference evidence="2" key="1">
    <citation type="submission" date="2018-05" db="EMBL/GenBank/DDBJ databases">
        <authorList>
            <person name="Lanie J.A."/>
            <person name="Ng W.-L."/>
            <person name="Kazmierczak K.M."/>
            <person name="Andrzejewski T.M."/>
            <person name="Davidsen T.M."/>
            <person name="Wayne K.J."/>
            <person name="Tettelin H."/>
            <person name="Glass J.I."/>
            <person name="Rusch D."/>
            <person name="Podicherti R."/>
            <person name="Tsui H.-C.T."/>
            <person name="Winkler M.E."/>
        </authorList>
    </citation>
    <scope>NUCLEOTIDE SEQUENCE</scope>
</reference>
<dbReference type="EMBL" id="UINC01158467">
    <property type="protein sequence ID" value="SVD56029.1"/>
    <property type="molecule type" value="Genomic_DNA"/>
</dbReference>
<evidence type="ECO:0000256" key="1">
    <source>
        <dbReference type="SAM" id="MobiDB-lite"/>
    </source>
</evidence>